<evidence type="ECO:0000313" key="3">
    <source>
        <dbReference type="Proteomes" id="UP000077315"/>
    </source>
</evidence>
<dbReference type="STRING" id="763407.A0A167PS71"/>
<dbReference type="VEuPathDB" id="FungiDB:PHYBLDRAFT_73781"/>
<feature type="compositionally biased region" description="Acidic residues" evidence="1">
    <location>
        <begin position="106"/>
        <end position="128"/>
    </location>
</feature>
<dbReference type="EMBL" id="KV440973">
    <property type="protein sequence ID" value="OAD78446.1"/>
    <property type="molecule type" value="Genomic_DNA"/>
</dbReference>
<proteinExistence type="predicted"/>
<evidence type="ECO:0008006" key="4">
    <source>
        <dbReference type="Google" id="ProtNLM"/>
    </source>
</evidence>
<dbReference type="RefSeq" id="XP_018296486.1">
    <property type="nucleotide sequence ID" value="XM_018442912.1"/>
</dbReference>
<gene>
    <name evidence="2" type="ORF">PHYBLDRAFT_73781</name>
</gene>
<accession>A0A167PS71</accession>
<keyword evidence="3" id="KW-1185">Reference proteome</keyword>
<organism evidence="2 3">
    <name type="scientific">Phycomyces blakesleeanus (strain ATCC 8743b / DSM 1359 / FGSC 10004 / NBRC 33097 / NRRL 1555)</name>
    <dbReference type="NCBI Taxonomy" id="763407"/>
    <lineage>
        <taxon>Eukaryota</taxon>
        <taxon>Fungi</taxon>
        <taxon>Fungi incertae sedis</taxon>
        <taxon>Mucoromycota</taxon>
        <taxon>Mucoromycotina</taxon>
        <taxon>Mucoromycetes</taxon>
        <taxon>Mucorales</taxon>
        <taxon>Phycomycetaceae</taxon>
        <taxon>Phycomyces</taxon>
    </lineage>
</organism>
<dbReference type="GeneID" id="29003818"/>
<evidence type="ECO:0000256" key="1">
    <source>
        <dbReference type="SAM" id="MobiDB-lite"/>
    </source>
</evidence>
<protein>
    <recommendedName>
        <fullName evidence="4">C2H2-type zinc finger transcription factor</fullName>
    </recommendedName>
</protein>
<evidence type="ECO:0000313" key="2">
    <source>
        <dbReference type="EMBL" id="OAD78446.1"/>
    </source>
</evidence>
<name>A0A167PS71_PHYB8</name>
<dbReference type="OrthoDB" id="3253623at2759"/>
<dbReference type="AlphaFoldDB" id="A0A167PS71"/>
<sequence length="418" mass="47505">MSSTSELYNKKCYCTKCSDNQQGYSFVSTRTLQRHNKRARYEGMERSERNVSVQRNLMDIDFETTSNQQTGPMEAMGGQTNSPVWEGAPISDDEVAFSNESNGESSDGDENDNDEESNGGEESEDNEENIVEIEVEEFDTEDPFATPNMPENPVHRFIATFVVMFASRYVVNKGAVVLIEFINKLLSIYEQDFQLPVSLSGLQSMTGFSAMTKGIKRFVVCQDCHKVYEESVPAPLNCDFVKLGAHTACNCKLMVQSLFGGLVAKKSYVYQSLTRALKILFLRPDFEQKIMHWNQEFKITDTLCDVYDGEAWTDLKDNDDEIFVEHPRSLMLTLNIDWFQPFDGTSYSCGAIYLVINNLPRSERAKIRRDQSLSQAISRRNDTALSWNTDTHLPANRRCNSSCSLIDGCMRYTCCQKD</sequence>
<dbReference type="InParanoid" id="A0A167PS71"/>
<reference evidence="3" key="1">
    <citation type="submission" date="2015-06" db="EMBL/GenBank/DDBJ databases">
        <title>Expansion of signal transduction pathways in fungi by whole-genome duplication.</title>
        <authorList>
            <consortium name="DOE Joint Genome Institute"/>
            <person name="Corrochano L.M."/>
            <person name="Kuo A."/>
            <person name="Marcet-Houben M."/>
            <person name="Polaino S."/>
            <person name="Salamov A."/>
            <person name="Villalobos J.M."/>
            <person name="Alvarez M.I."/>
            <person name="Avalos J."/>
            <person name="Benito E.P."/>
            <person name="Benoit I."/>
            <person name="Burger G."/>
            <person name="Camino L.P."/>
            <person name="Canovas D."/>
            <person name="Cerda-Olmedo E."/>
            <person name="Cheng J.-F."/>
            <person name="Dominguez A."/>
            <person name="Elias M."/>
            <person name="Eslava A.P."/>
            <person name="Glaser F."/>
            <person name="Grimwood J."/>
            <person name="Gutierrez G."/>
            <person name="Heitman J."/>
            <person name="Henrissat B."/>
            <person name="Iturriaga E.A."/>
            <person name="Lang B.F."/>
            <person name="Lavin J.L."/>
            <person name="Lee S."/>
            <person name="Li W."/>
            <person name="Lindquist E."/>
            <person name="Lopez-Garcia S."/>
            <person name="Luque E.M."/>
            <person name="Marcos A.T."/>
            <person name="Martin J."/>
            <person name="McCluskey K."/>
            <person name="Medina H.R."/>
            <person name="Miralles-Duran A."/>
            <person name="Miyazaki A."/>
            <person name="Munoz-Torres E."/>
            <person name="Oguiza J.A."/>
            <person name="Ohm R."/>
            <person name="Olmedo M."/>
            <person name="Orejas M."/>
            <person name="Ortiz-Castellanos L."/>
            <person name="Pisabarro A.G."/>
            <person name="Rodriguez-Romero J."/>
            <person name="Ruiz-Herrera J."/>
            <person name="Ruiz-Vazquez R."/>
            <person name="Sanz C."/>
            <person name="Schackwitz W."/>
            <person name="Schmutz J."/>
            <person name="Shahriari M."/>
            <person name="Shelest E."/>
            <person name="Silva-Franco F."/>
            <person name="Soanes D."/>
            <person name="Syed K."/>
            <person name="Tagua V.G."/>
            <person name="Talbot N.J."/>
            <person name="Thon M."/>
            <person name="De vries R.P."/>
            <person name="Wiebenga A."/>
            <person name="Yadav J.S."/>
            <person name="Braun E.L."/>
            <person name="Baker S."/>
            <person name="Garre V."/>
            <person name="Horwitz B."/>
            <person name="Torres-Martinez S."/>
            <person name="Idnurm A."/>
            <person name="Herrera-Estrella A."/>
            <person name="Gabaldon T."/>
            <person name="Grigoriev I.V."/>
        </authorList>
    </citation>
    <scope>NUCLEOTIDE SEQUENCE [LARGE SCALE GENOMIC DNA]</scope>
    <source>
        <strain evidence="3">NRRL 1555(-)</strain>
    </source>
</reference>
<dbReference type="Proteomes" id="UP000077315">
    <property type="component" value="Unassembled WGS sequence"/>
</dbReference>
<feature type="region of interest" description="Disordered" evidence="1">
    <location>
        <begin position="66"/>
        <end position="128"/>
    </location>
</feature>